<dbReference type="Pfam" id="PF08409">
    <property type="entry name" value="TMTC_DUF1736"/>
    <property type="match status" value="1"/>
</dbReference>
<feature type="transmembrane region" description="Helical" evidence="17">
    <location>
        <begin position="965"/>
        <end position="990"/>
    </location>
</feature>
<dbReference type="GO" id="GO:0005783">
    <property type="term" value="C:endoplasmic reticulum"/>
    <property type="evidence" value="ECO:0007669"/>
    <property type="project" value="UniProtKB-SubCell"/>
</dbReference>
<name>A0A922I3F3_DERFA</name>
<evidence type="ECO:0000256" key="7">
    <source>
        <dbReference type="ARBA" id="ARBA00022679"/>
    </source>
</evidence>
<dbReference type="PROSITE" id="PS50005">
    <property type="entry name" value="TPR"/>
    <property type="match status" value="1"/>
</dbReference>
<evidence type="ECO:0000256" key="8">
    <source>
        <dbReference type="ARBA" id="ARBA00022692"/>
    </source>
</evidence>
<keyword evidence="10 16" id="KW-0802">TPR repeat</keyword>
<dbReference type="PANTHER" id="PTHR44395:SF1">
    <property type="entry name" value="PROTEIN O-MANNOSYL-TRANSFERASE TMTC3"/>
    <property type="match status" value="1"/>
</dbReference>
<keyword evidence="9" id="KW-0677">Repeat</keyword>
<evidence type="ECO:0000256" key="14">
    <source>
        <dbReference type="ARBA" id="ARBA00045085"/>
    </source>
</evidence>
<evidence type="ECO:0000256" key="5">
    <source>
        <dbReference type="ARBA" id="ARBA00007882"/>
    </source>
</evidence>
<comment type="catalytic activity">
    <reaction evidence="14">
        <text>a di-trans,poly-cis-dolichyl beta-D-mannosyl phosphate + L-threonyl-[protein] = 3-O-(alpha-D-mannosyl)-L-threonyl-[protein] + a di-trans,poly-cis-dolichyl phosphate + H(+)</text>
        <dbReference type="Rhea" id="RHEA:53396"/>
        <dbReference type="Rhea" id="RHEA-COMP:11060"/>
        <dbReference type="Rhea" id="RHEA-COMP:13547"/>
        <dbReference type="Rhea" id="RHEA-COMP:19498"/>
        <dbReference type="Rhea" id="RHEA-COMP:19501"/>
        <dbReference type="ChEBI" id="CHEBI:15378"/>
        <dbReference type="ChEBI" id="CHEBI:30013"/>
        <dbReference type="ChEBI" id="CHEBI:57683"/>
        <dbReference type="ChEBI" id="CHEBI:58211"/>
        <dbReference type="ChEBI" id="CHEBI:137323"/>
        <dbReference type="EC" id="2.4.1.109"/>
    </reaction>
</comment>
<dbReference type="InterPro" id="IPR021109">
    <property type="entry name" value="Peptidase_aspartic_dom_sf"/>
</dbReference>
<dbReference type="Pfam" id="PF13432">
    <property type="entry name" value="TPR_16"/>
    <property type="match status" value="1"/>
</dbReference>
<evidence type="ECO:0000259" key="18">
    <source>
        <dbReference type="Pfam" id="PF08409"/>
    </source>
</evidence>
<gene>
    <name evidence="19" type="primary">TMTC3_1</name>
    <name evidence="19" type="ORF">DERF_005424</name>
</gene>
<evidence type="ECO:0000256" key="2">
    <source>
        <dbReference type="ARBA" id="ARBA00004141"/>
    </source>
</evidence>
<dbReference type="SMART" id="SM00028">
    <property type="entry name" value="TPR"/>
    <property type="match status" value="6"/>
</dbReference>
<dbReference type="InterPro" id="IPR019734">
    <property type="entry name" value="TPR_rpt"/>
</dbReference>
<dbReference type="Gene3D" id="1.25.40.10">
    <property type="entry name" value="Tetratricopeptide repeat domain"/>
    <property type="match status" value="2"/>
</dbReference>
<comment type="pathway">
    <text evidence="4">Protein modification; protein glycosylation.</text>
</comment>
<evidence type="ECO:0000256" key="17">
    <source>
        <dbReference type="SAM" id="Phobius"/>
    </source>
</evidence>
<dbReference type="InterPro" id="IPR013618">
    <property type="entry name" value="TMTC_DUF1736"/>
</dbReference>
<sequence>MQVSQSIPDQQFQQLLKCKKIFESKLKTIYQELEDKKISELQFTYEFAQLMLRMELYEKDINQFTQTYAERYDCATLKIESSETKTILNYLQQKFNAMDQEGLYNPKNTMAHVESIQRSQSMMNIVNHQNVQRLKARPISAMETGELLTHSISNGTWQPRDNQQLNRQLSNESLLNHQHFLSEPRPRMAFQSHENHDVNQPIRNFTERRIPFKANRVQFINNFDGNFRNFNDFFQPFCNNVDKTDLDDATKLQILKSKLDAKTRTWLDGYSGDDDYENAKQTLLRHFHSMFALKNDVLKKFAELQPPEDDQDLDGFRRIMISARSSYLNLKRAGADAFTVTLLTKQIKGKLSPIRLSILEERQDNDNIEKVIKYLEDVVNRLQDNADPFLVNNKKFGRNTKDSLQEFQNSCNFCGDSTHSTKNCNRVKTFAERKQLAREAGLCSACFQPGHTSRFCKNTEYCTSCNGSHKLINCPMNQNWRSQMKQRPNNDMTKEQAKPNLINSISATATKLNNLDTPENSEESDHEQGECFSVNNKKKKSIPQILTCARINDKEVTVLLDPGSNINIISKLQCKKLKLNVFKRKVSIKVTEHRFKSFQACMANMKLGTIKRKVVFQLVDDDDIPILLGRNDIHGFKITLFPGDNELIPMQLLQRSKTSKISKNCYHVEAEHKPTEKQKYSSQQNGKVSAKIKPKIGKILTEKTTVEDTYVETKICPNQQKIDSLYECLSKVIELQHKIVDIQGKCATEKVMESQIKKIIGYHSLITIIIFLMFFLIVRPIMTPVANPVIPKQSNDEFSQVEKILKNQNQLIQEFTDHLNERIISLTNIENVMKELSKFNDKLNKVQPQLKTFLRQTQITGTGYPLKTIQEMGEDQGFLWYNKLPMHVCSIVGRAELLSAIFYLSSILLWDYSENSTSTITRTLKSFTNESNYNQDEKQSQLLSSYRWWCLWSQLQLFIDKYHRLLSIIMALFGFLCKEQAIFVLIYLAINHLFINDNNNNDYDHHHHHDNKIIRQRYQQQQQQRRRKHRSIFTSLSSSSSINYGSSSLPLMIIMTRTKLRIIIILAAVFIIATYIRFIMMDYSLPIFNRFDNPASRMPWPSRHLTYGYLILYHYWLMFYPQHLSCDWTHSSLNLIDYQSKSNRDNNDQYLYYRIMMVIVCFTTIIVYVYKWILLILRQQKQQQQQRYRYRNMLKASHHSIINDNINNKNNNDGKIFDNQFYMNDGNGHKHFYYNNNNNNNNNIIIDRNLKSKTKSKTSITTTTTKTIQNNHNNQQYENQSMMTMMTMILLSLSLTIIPFIPVSNILFPVGFVLAERILYLPSIGFLLLFGFGIDYLLLFYNTFPFPLPSSSLLSSLFSLYKRRQTSSTRCDHNVVVGKEGEGTYCHQQPCHKSSACNVDSTTSHFYHTSLSSFVTNNENRNVKWKIHPIQIATIMLVVIFSAKTFLRSFDWTNEFALYESGLKVNPRNTKLLNNLGRLYETTTASTMKENSSEIAIELYRKAISIEPYDLRSYLNLGNIYHKHFNDTRLAEQIYRQALDQFDQQQYLQPSSLIEIDRLSLSPLYLTVLIRLTELLSLDSTRQNDLKIIQDKLIETQFLFDPLSLLATSSDQECNHRHNNNVLSSIQLDQLYNLGVVHYQQGRLKEAFNYFERVLSMNPNHVDTLLTSARIIQDEHLDQLKHIAYDRFDHLIRLGKDDESIYFNLATLAINNQHFARAKRLFEKAIAKRESFAEAHYNLALLLVKEMNPTTPNIGQQQQSLAQLHEAIDHLQRVLLINPKHMNSMFILAELYSEELRQYDRARYYYQLILDRIDRNNIQAKHNLCVLWHKQNNIDESIHCFEDLLQYLSSSSSSSSSSSQIIDKLSINYWQIIQEQITYLWRIKNQINQTTTKSIETGDYSTTTIVDQQHCKNVSTNSDMLRNHQHSSHHNHHHHYENYMSTMAKMCFI</sequence>
<keyword evidence="20" id="KW-1185">Reference proteome</keyword>
<dbReference type="CDD" id="cd00303">
    <property type="entry name" value="retropepsin_like"/>
    <property type="match status" value="1"/>
</dbReference>
<feature type="domain" description="DUF1736" evidence="18">
    <location>
        <begin position="1084"/>
        <end position="1137"/>
    </location>
</feature>
<evidence type="ECO:0000256" key="13">
    <source>
        <dbReference type="ARBA" id="ARBA00023136"/>
    </source>
</evidence>
<keyword evidence="7" id="KW-0808">Transferase</keyword>
<feature type="transmembrane region" description="Helical" evidence="17">
    <location>
        <begin position="759"/>
        <end position="778"/>
    </location>
</feature>
<dbReference type="InterPro" id="IPR011990">
    <property type="entry name" value="TPR-like_helical_dom_sf"/>
</dbReference>
<comment type="caution">
    <text evidence="19">The sequence shown here is derived from an EMBL/GenBank/DDBJ whole genome shotgun (WGS) entry which is preliminary data.</text>
</comment>
<dbReference type="GO" id="GO:0016020">
    <property type="term" value="C:membrane"/>
    <property type="evidence" value="ECO:0007669"/>
    <property type="project" value="UniProtKB-SubCell"/>
</dbReference>
<evidence type="ECO:0000256" key="10">
    <source>
        <dbReference type="ARBA" id="ARBA00022803"/>
    </source>
</evidence>
<reference evidence="19" key="1">
    <citation type="submission" date="2013-05" db="EMBL/GenBank/DDBJ databases">
        <authorList>
            <person name="Yim A.K.Y."/>
            <person name="Chan T.F."/>
            <person name="Ji K.M."/>
            <person name="Liu X.Y."/>
            <person name="Zhou J.W."/>
            <person name="Li R.Q."/>
            <person name="Yang K.Y."/>
            <person name="Li J."/>
            <person name="Li M."/>
            <person name="Law P.T.W."/>
            <person name="Wu Y.L."/>
            <person name="Cai Z.L."/>
            <person name="Qin H."/>
            <person name="Bao Y."/>
            <person name="Leung R.K.K."/>
            <person name="Ng P.K.S."/>
            <person name="Zou J."/>
            <person name="Zhong X.J."/>
            <person name="Ran P.X."/>
            <person name="Zhong N.S."/>
            <person name="Liu Z.G."/>
            <person name="Tsui S.K.W."/>
        </authorList>
    </citation>
    <scope>NUCLEOTIDE SEQUENCE</scope>
    <source>
        <strain evidence="19">Derf</strain>
        <tissue evidence="19">Whole organism</tissue>
    </source>
</reference>
<feature type="transmembrane region" description="Helical" evidence="17">
    <location>
        <begin position="1060"/>
        <end position="1079"/>
    </location>
</feature>
<evidence type="ECO:0000256" key="1">
    <source>
        <dbReference type="ARBA" id="ARBA00003582"/>
    </source>
</evidence>
<feature type="transmembrane region" description="Helical" evidence="17">
    <location>
        <begin position="1318"/>
        <end position="1341"/>
    </location>
</feature>
<feature type="repeat" description="TPR" evidence="16">
    <location>
        <begin position="1628"/>
        <end position="1661"/>
    </location>
</feature>
<dbReference type="EMBL" id="ASGP02000002">
    <property type="protein sequence ID" value="KAH9521797.1"/>
    <property type="molecule type" value="Genomic_DNA"/>
</dbReference>
<keyword evidence="12 17" id="KW-1133">Transmembrane helix</keyword>
<feature type="transmembrane region" description="Helical" evidence="17">
    <location>
        <begin position="1289"/>
        <end position="1312"/>
    </location>
</feature>
<evidence type="ECO:0000313" key="20">
    <source>
        <dbReference type="Proteomes" id="UP000790347"/>
    </source>
</evidence>
<evidence type="ECO:0000256" key="4">
    <source>
        <dbReference type="ARBA" id="ARBA00004922"/>
    </source>
</evidence>
<dbReference type="Pfam" id="PF00515">
    <property type="entry name" value="TPR_1"/>
    <property type="match status" value="1"/>
</dbReference>
<evidence type="ECO:0000256" key="9">
    <source>
        <dbReference type="ARBA" id="ARBA00022737"/>
    </source>
</evidence>
<dbReference type="SUPFAM" id="SSF48452">
    <property type="entry name" value="TPR-like"/>
    <property type="match status" value="2"/>
</dbReference>
<dbReference type="SUPFAM" id="SSF50630">
    <property type="entry name" value="Acid proteases"/>
    <property type="match status" value="1"/>
</dbReference>
<comment type="catalytic activity">
    <reaction evidence="15">
        <text>a di-trans,poly-cis-dolichyl beta-D-mannosyl phosphate + L-seryl-[protein] = 3-O-(alpha-D-mannosyl)-L-seryl-[protein] + a di-trans,poly-cis-dolichyl phosphate + H(+)</text>
        <dbReference type="Rhea" id="RHEA:17377"/>
        <dbReference type="Rhea" id="RHEA-COMP:9863"/>
        <dbReference type="Rhea" id="RHEA-COMP:13546"/>
        <dbReference type="Rhea" id="RHEA-COMP:19498"/>
        <dbReference type="Rhea" id="RHEA-COMP:19501"/>
        <dbReference type="ChEBI" id="CHEBI:15378"/>
        <dbReference type="ChEBI" id="CHEBI:29999"/>
        <dbReference type="ChEBI" id="CHEBI:57683"/>
        <dbReference type="ChEBI" id="CHEBI:58211"/>
        <dbReference type="ChEBI" id="CHEBI:137321"/>
        <dbReference type="EC" id="2.4.1.109"/>
    </reaction>
</comment>
<dbReference type="Gene3D" id="2.40.70.10">
    <property type="entry name" value="Acid Proteases"/>
    <property type="match status" value="1"/>
</dbReference>
<evidence type="ECO:0000256" key="15">
    <source>
        <dbReference type="ARBA" id="ARBA00045102"/>
    </source>
</evidence>
<feature type="transmembrane region" description="Helical" evidence="17">
    <location>
        <begin position="1430"/>
        <end position="1447"/>
    </location>
</feature>
<keyword evidence="8 17" id="KW-0812">Transmembrane</keyword>
<feature type="transmembrane region" description="Helical" evidence="17">
    <location>
        <begin position="1151"/>
        <end position="1177"/>
    </location>
</feature>
<keyword evidence="13 17" id="KW-0472">Membrane</keyword>
<reference evidence="19" key="2">
    <citation type="journal article" date="2022" name="Res Sq">
        <title>Comparative Genomics Reveals Insights into the Divergent Evolution of Astigmatic Mites and Household Pest Adaptations.</title>
        <authorList>
            <person name="Xiong Q."/>
            <person name="Wan A.T.-Y."/>
            <person name="Liu X.-Y."/>
            <person name="Fung C.S.-H."/>
            <person name="Xiao X."/>
            <person name="Malainual N."/>
            <person name="Hou J."/>
            <person name="Wang L."/>
            <person name="Wang M."/>
            <person name="Yang K."/>
            <person name="Cui Y."/>
            <person name="Leung E."/>
            <person name="Nong W."/>
            <person name="Shin S.-K."/>
            <person name="Au S."/>
            <person name="Jeong K.Y."/>
            <person name="Chew F.T."/>
            <person name="Hui J."/>
            <person name="Leung T.F."/>
            <person name="Tungtrongchitr A."/>
            <person name="Zhong N."/>
            <person name="Liu Z."/>
            <person name="Tsui S."/>
        </authorList>
    </citation>
    <scope>NUCLEOTIDE SEQUENCE</scope>
    <source>
        <strain evidence="19">Derf</strain>
        <tissue evidence="19">Whole organism</tissue>
    </source>
</reference>
<proteinExistence type="inferred from homology"/>
<dbReference type="Pfam" id="PF13650">
    <property type="entry name" value="Asp_protease_2"/>
    <property type="match status" value="1"/>
</dbReference>
<keyword evidence="11" id="KW-0256">Endoplasmic reticulum</keyword>
<dbReference type="PANTHER" id="PTHR44395">
    <property type="match status" value="1"/>
</dbReference>
<comment type="subcellular location">
    <subcellularLocation>
        <location evidence="3">Endoplasmic reticulum</location>
    </subcellularLocation>
    <subcellularLocation>
        <location evidence="2">Membrane</location>
        <topology evidence="2">Multi-pass membrane protein</topology>
    </subcellularLocation>
</comment>
<dbReference type="PROSITE" id="PS50293">
    <property type="entry name" value="TPR_REGION"/>
    <property type="match status" value="1"/>
</dbReference>
<feature type="transmembrane region" description="Helical" evidence="17">
    <location>
        <begin position="891"/>
        <end position="910"/>
    </location>
</feature>
<evidence type="ECO:0000256" key="12">
    <source>
        <dbReference type="ARBA" id="ARBA00022989"/>
    </source>
</evidence>
<protein>
    <recommendedName>
        <fullName evidence="6">dolichyl-phosphate-mannose--protein mannosyltransferase</fullName>
        <ecNumber evidence="6">2.4.1.109</ecNumber>
    </recommendedName>
</protein>
<comment type="function">
    <text evidence="1">Transfers mannosyl residues to the hydroxyl group of serine or threonine residues.</text>
</comment>
<evidence type="ECO:0000256" key="11">
    <source>
        <dbReference type="ARBA" id="ARBA00022824"/>
    </source>
</evidence>
<organism evidence="19 20">
    <name type="scientific">Dermatophagoides farinae</name>
    <name type="common">American house dust mite</name>
    <dbReference type="NCBI Taxonomy" id="6954"/>
    <lineage>
        <taxon>Eukaryota</taxon>
        <taxon>Metazoa</taxon>
        <taxon>Ecdysozoa</taxon>
        <taxon>Arthropoda</taxon>
        <taxon>Chelicerata</taxon>
        <taxon>Arachnida</taxon>
        <taxon>Acari</taxon>
        <taxon>Acariformes</taxon>
        <taxon>Sarcoptiformes</taxon>
        <taxon>Astigmata</taxon>
        <taxon>Psoroptidia</taxon>
        <taxon>Analgoidea</taxon>
        <taxon>Pyroglyphidae</taxon>
        <taxon>Dermatophagoidinae</taxon>
        <taxon>Dermatophagoides</taxon>
    </lineage>
</organism>
<evidence type="ECO:0000256" key="3">
    <source>
        <dbReference type="ARBA" id="ARBA00004240"/>
    </source>
</evidence>
<comment type="similarity">
    <text evidence="5">Belongs to the TMTC family.</text>
</comment>
<accession>A0A922I3F3</accession>
<dbReference type="EC" id="2.4.1.109" evidence="6"/>
<dbReference type="Proteomes" id="UP000790347">
    <property type="component" value="Unassembled WGS sequence"/>
</dbReference>
<dbReference type="GO" id="GO:0004169">
    <property type="term" value="F:dolichyl-phosphate-mannose-protein mannosyltransferase activity"/>
    <property type="evidence" value="ECO:0007669"/>
    <property type="project" value="UniProtKB-EC"/>
</dbReference>
<evidence type="ECO:0000313" key="19">
    <source>
        <dbReference type="EMBL" id="KAH9521797.1"/>
    </source>
</evidence>
<evidence type="ECO:0000256" key="6">
    <source>
        <dbReference type="ARBA" id="ARBA00012839"/>
    </source>
</evidence>
<evidence type="ECO:0000256" key="16">
    <source>
        <dbReference type="PROSITE-ProRule" id="PRU00339"/>
    </source>
</evidence>